<evidence type="ECO:0000313" key="3">
    <source>
        <dbReference type="EMBL" id="GAA3596283.1"/>
    </source>
</evidence>
<name>A0ABP6Z364_9ACTN</name>
<feature type="signal peptide" evidence="2">
    <location>
        <begin position="1"/>
        <end position="28"/>
    </location>
</feature>
<dbReference type="Proteomes" id="UP001500707">
    <property type="component" value="Unassembled WGS sequence"/>
</dbReference>
<comment type="caution">
    <text evidence="3">The sequence shown here is derived from an EMBL/GenBank/DDBJ whole genome shotgun (WGS) entry which is preliminary data.</text>
</comment>
<accession>A0ABP6Z364</accession>
<protein>
    <recommendedName>
        <fullName evidence="5">Secreted protein</fullName>
    </recommendedName>
</protein>
<dbReference type="RefSeq" id="WP_346186777.1">
    <property type="nucleotide sequence ID" value="NZ_BAABCE010000041.1"/>
</dbReference>
<proteinExistence type="predicted"/>
<dbReference type="EMBL" id="BAABCE010000041">
    <property type="protein sequence ID" value="GAA3596283.1"/>
    <property type="molecule type" value="Genomic_DNA"/>
</dbReference>
<evidence type="ECO:0000256" key="2">
    <source>
        <dbReference type="SAM" id="SignalP"/>
    </source>
</evidence>
<keyword evidence="4" id="KW-1185">Reference proteome</keyword>
<sequence length="209" mass="21270">MKGFTVHSVTIAACAALLIAGTTTQASADGSDERPAASTAANKGPANITVIGNNNAAGNDLIIGDNNVSGTGHTIGPASQPTPFTSCINIQNASDTPLTSGQAEASDDTESATITRQLPPTLAPNQIAVVCAKSTGPFLSLQATYDINRGDLDTSVQFMMVNLAPNEPAYSIQQPASPYSAGLITRSTDGYVFNSTSFLVDCPGTGGCE</sequence>
<gene>
    <name evidence="3" type="ORF">GCM10022295_91560</name>
</gene>
<evidence type="ECO:0008006" key="5">
    <source>
        <dbReference type="Google" id="ProtNLM"/>
    </source>
</evidence>
<evidence type="ECO:0000313" key="4">
    <source>
        <dbReference type="Proteomes" id="UP001500707"/>
    </source>
</evidence>
<organism evidence="3 4">
    <name type="scientific">Streptomyces osmaniensis</name>
    <dbReference type="NCBI Taxonomy" id="593134"/>
    <lineage>
        <taxon>Bacteria</taxon>
        <taxon>Bacillati</taxon>
        <taxon>Actinomycetota</taxon>
        <taxon>Actinomycetes</taxon>
        <taxon>Kitasatosporales</taxon>
        <taxon>Streptomycetaceae</taxon>
        <taxon>Streptomyces</taxon>
    </lineage>
</organism>
<reference evidence="4" key="1">
    <citation type="journal article" date="2019" name="Int. J. Syst. Evol. Microbiol.">
        <title>The Global Catalogue of Microorganisms (GCM) 10K type strain sequencing project: providing services to taxonomists for standard genome sequencing and annotation.</title>
        <authorList>
            <consortium name="The Broad Institute Genomics Platform"/>
            <consortium name="The Broad Institute Genome Sequencing Center for Infectious Disease"/>
            <person name="Wu L."/>
            <person name="Ma J."/>
        </authorList>
    </citation>
    <scope>NUCLEOTIDE SEQUENCE [LARGE SCALE GENOMIC DNA]</scope>
    <source>
        <strain evidence="4">JCM 17656</strain>
    </source>
</reference>
<feature type="chain" id="PRO_5045357683" description="Secreted protein" evidence="2">
    <location>
        <begin position="29"/>
        <end position="209"/>
    </location>
</feature>
<keyword evidence="2" id="KW-0732">Signal</keyword>
<feature type="region of interest" description="Disordered" evidence="1">
    <location>
        <begin position="25"/>
        <end position="45"/>
    </location>
</feature>
<evidence type="ECO:0000256" key="1">
    <source>
        <dbReference type="SAM" id="MobiDB-lite"/>
    </source>
</evidence>